<comment type="function">
    <text evidence="10">Probable mannan synthase which consists of a 4-beta-mannosyltransferase activity on mannan using GDP-mannose. The beta-1,4-mannan product is the backbone for galactomannan synthesis by galactomannan galactosyltransferase. Galactomannan is a noncellulosic polysaccharides of plant cell wall.</text>
</comment>
<dbReference type="InterPro" id="IPR029044">
    <property type="entry name" value="Nucleotide-diphossugar_trans"/>
</dbReference>
<name>C1FHH7_MICCC</name>
<dbReference type="FunCoup" id="C1FHH7">
    <property type="interactions" value="69"/>
</dbReference>
<evidence type="ECO:0000256" key="6">
    <source>
        <dbReference type="ARBA" id="ARBA00023034"/>
    </source>
</evidence>
<dbReference type="Pfam" id="PF13641">
    <property type="entry name" value="Glyco_tranf_2_3"/>
    <property type="match status" value="1"/>
</dbReference>
<gene>
    <name evidence="15" type="ORF">MICPUN_97997</name>
</gene>
<evidence type="ECO:0000256" key="2">
    <source>
        <dbReference type="ARBA" id="ARBA00022676"/>
    </source>
</evidence>
<dbReference type="STRING" id="296587.C1FHH7"/>
<dbReference type="EMBL" id="CP001576">
    <property type="protein sequence ID" value="ACO69823.1"/>
    <property type="molecule type" value="Genomic_DNA"/>
</dbReference>
<evidence type="ECO:0000313" key="15">
    <source>
        <dbReference type="EMBL" id="ACO69823.1"/>
    </source>
</evidence>
<keyword evidence="16" id="KW-1185">Reference proteome</keyword>
<dbReference type="PANTHER" id="PTHR32044:SF77">
    <property type="entry name" value="GLUCOMANNAN 4-BETA-MANNOSYLTRANSFERASE 9"/>
    <property type="match status" value="1"/>
</dbReference>
<dbReference type="GO" id="GO:0051753">
    <property type="term" value="F:mannan synthase activity"/>
    <property type="evidence" value="ECO:0007669"/>
    <property type="project" value="TreeGrafter"/>
</dbReference>
<dbReference type="SUPFAM" id="SSF53448">
    <property type="entry name" value="Nucleotide-diphospho-sugar transferases"/>
    <property type="match status" value="1"/>
</dbReference>
<dbReference type="EC" id="2.4.1.32" evidence="12"/>
<feature type="transmembrane region" description="Helical" evidence="14">
    <location>
        <begin position="442"/>
        <end position="459"/>
    </location>
</feature>
<reference evidence="15 16" key="1">
    <citation type="journal article" date="2009" name="Science">
        <title>Green evolution and dynamic adaptations revealed by genomes of the marine picoeukaryotes Micromonas.</title>
        <authorList>
            <person name="Worden A.Z."/>
            <person name="Lee J.H."/>
            <person name="Mock T."/>
            <person name="Rouze P."/>
            <person name="Simmons M.P."/>
            <person name="Aerts A.L."/>
            <person name="Allen A.E."/>
            <person name="Cuvelier M.L."/>
            <person name="Derelle E."/>
            <person name="Everett M.V."/>
            <person name="Foulon E."/>
            <person name="Grimwood J."/>
            <person name="Gundlach H."/>
            <person name="Henrissat B."/>
            <person name="Napoli C."/>
            <person name="McDonald S.M."/>
            <person name="Parker M.S."/>
            <person name="Rombauts S."/>
            <person name="Salamov A."/>
            <person name="Von Dassow P."/>
            <person name="Badger J.H."/>
            <person name="Coutinho P.M."/>
            <person name="Demir E."/>
            <person name="Dubchak I."/>
            <person name="Gentemann C."/>
            <person name="Eikrem W."/>
            <person name="Gready J.E."/>
            <person name="John U."/>
            <person name="Lanier W."/>
            <person name="Lindquist E.A."/>
            <person name="Lucas S."/>
            <person name="Mayer K.F."/>
            <person name="Moreau H."/>
            <person name="Not F."/>
            <person name="Otillar R."/>
            <person name="Panaud O."/>
            <person name="Pangilinan J."/>
            <person name="Paulsen I."/>
            <person name="Piegu B."/>
            <person name="Poliakov A."/>
            <person name="Robbens S."/>
            <person name="Schmutz J."/>
            <person name="Toulza E."/>
            <person name="Wyss T."/>
            <person name="Zelensky A."/>
            <person name="Zhou K."/>
            <person name="Armbrust E.V."/>
            <person name="Bhattacharya D."/>
            <person name="Goodenough U.W."/>
            <person name="Van de Peer Y."/>
            <person name="Grigoriev I.V."/>
        </authorList>
    </citation>
    <scope>NUCLEOTIDE SEQUENCE [LARGE SCALE GENOMIC DNA]</scope>
    <source>
        <strain evidence="16">RCC299 / NOUM17</strain>
    </source>
</reference>
<dbReference type="OrthoDB" id="72851at2759"/>
<evidence type="ECO:0000256" key="12">
    <source>
        <dbReference type="ARBA" id="ARBA00066505"/>
    </source>
</evidence>
<dbReference type="InParanoid" id="C1FHH7"/>
<keyword evidence="4 14" id="KW-0812">Transmembrane</keyword>
<proteinExistence type="inferred from homology"/>
<dbReference type="OMA" id="MSPYKRE"/>
<keyword evidence="7 14" id="KW-0472">Membrane</keyword>
<evidence type="ECO:0000256" key="1">
    <source>
        <dbReference type="ARBA" id="ARBA00004653"/>
    </source>
</evidence>
<dbReference type="eggNOG" id="ENOG502QR7J">
    <property type="taxonomic scope" value="Eukaryota"/>
</dbReference>
<organism evidence="15 16">
    <name type="scientific">Micromonas commoda (strain RCC299 / NOUM17 / CCMP2709)</name>
    <name type="common">Picoplanktonic green alga</name>
    <dbReference type="NCBI Taxonomy" id="296587"/>
    <lineage>
        <taxon>Eukaryota</taxon>
        <taxon>Viridiplantae</taxon>
        <taxon>Chlorophyta</taxon>
        <taxon>Mamiellophyceae</taxon>
        <taxon>Mamiellales</taxon>
        <taxon>Mamiellaceae</taxon>
        <taxon>Micromonas</taxon>
    </lineage>
</organism>
<dbReference type="GeneID" id="8246843"/>
<comment type="catalytic activity">
    <reaction evidence="9">
        <text>GDP-mannose + (glucomannan)n = GDP + (glucomannan)n+1.</text>
        <dbReference type="EC" id="2.4.1.32"/>
    </reaction>
</comment>
<evidence type="ECO:0000256" key="13">
    <source>
        <dbReference type="ARBA" id="ARBA00076024"/>
    </source>
</evidence>
<dbReference type="Gene3D" id="3.90.550.10">
    <property type="entry name" value="Spore Coat Polysaccharide Biosynthesis Protein SpsA, Chain A"/>
    <property type="match status" value="1"/>
</dbReference>
<evidence type="ECO:0000256" key="10">
    <source>
        <dbReference type="ARBA" id="ARBA00056537"/>
    </source>
</evidence>
<dbReference type="GO" id="GO:0071555">
    <property type="term" value="P:cell wall organization"/>
    <property type="evidence" value="ECO:0007669"/>
    <property type="project" value="UniProtKB-KW"/>
</dbReference>
<dbReference type="RefSeq" id="XP_002508565.1">
    <property type="nucleotide sequence ID" value="XM_002508519.1"/>
</dbReference>
<keyword evidence="6" id="KW-0333">Golgi apparatus</keyword>
<comment type="subcellular location">
    <subcellularLocation>
        <location evidence="1">Golgi apparatus membrane</location>
        <topology evidence="1">Multi-pass membrane protein</topology>
    </subcellularLocation>
</comment>
<accession>C1FHH7</accession>
<dbReference type="AlphaFoldDB" id="C1FHH7"/>
<evidence type="ECO:0000256" key="8">
    <source>
        <dbReference type="ARBA" id="ARBA00023316"/>
    </source>
</evidence>
<sequence>MSALVAADRIFHFYVALYWRWVSRVDPKSKWRFEPLPEPGSISAENVKDFPNVVVQLPMFNEKEVCQAVIDAACQLDWPKSRMMVQVLDDSTCAETRRRIEDKVFEHRERGVNVQHRTRTNRGGYKAGAMNDAMCDIEQFDHCAVFDADFDPAPDFLRRTVPYLTHNPKVGFVQARWVYSNGTESLLTRVQEISLNYHIRCEQYARHAASLFFNFNGTAGVWRRKCIVDSGGWNCRTTVEDMDLSLRAYLRGWRFVFLDDVTCLNEIPAQYGAYRKQQHRWSCGPMQLWRQAIVDVWNAKDIPLAKKLYLNVFFFGTRMFATHLVSFFLYGCLIPICATAPEVAIPFWALVYMPLLITLSTVWFTPGGWVYFVPYVLYENAMTIVKTTAMCAGLLQWSNAHEWVVTAKLGKFVDKVAHSKVGQIVKTAVAKRVKKRNMYGKELVMGIFFLTCAAYGSVVNDMWQYGVFLCMQGCVFIAFGLDYVDSA</sequence>
<evidence type="ECO:0000256" key="5">
    <source>
        <dbReference type="ARBA" id="ARBA00022989"/>
    </source>
</evidence>
<dbReference type="CAZy" id="GT2">
    <property type="family name" value="Glycosyltransferase Family 2"/>
</dbReference>
<comment type="similarity">
    <text evidence="11">Belongs to the glycosyltransferase 2 family. Plant cellulose synthase-like A subfamily.</text>
</comment>
<keyword evidence="8" id="KW-0961">Cell wall biogenesis/degradation</keyword>
<feature type="transmembrane region" description="Helical" evidence="14">
    <location>
        <begin position="327"/>
        <end position="349"/>
    </location>
</feature>
<evidence type="ECO:0000256" key="4">
    <source>
        <dbReference type="ARBA" id="ARBA00022692"/>
    </source>
</evidence>
<keyword evidence="2" id="KW-0328">Glycosyltransferase</keyword>
<protein>
    <recommendedName>
        <fullName evidence="12">glucomannan 4-beta-mannosyltransferase</fullName>
        <ecNumber evidence="12">2.4.1.32</ecNumber>
    </recommendedName>
    <alternativeName>
        <fullName evidence="13">Glucomannan synthase</fullName>
    </alternativeName>
</protein>
<evidence type="ECO:0000256" key="11">
    <source>
        <dbReference type="ARBA" id="ARBA00060879"/>
    </source>
</evidence>
<dbReference type="GO" id="GO:0000139">
    <property type="term" value="C:Golgi membrane"/>
    <property type="evidence" value="ECO:0007669"/>
    <property type="project" value="UniProtKB-SubCell"/>
</dbReference>
<dbReference type="Proteomes" id="UP000002009">
    <property type="component" value="Chromosome 10"/>
</dbReference>
<evidence type="ECO:0000256" key="3">
    <source>
        <dbReference type="ARBA" id="ARBA00022679"/>
    </source>
</evidence>
<dbReference type="GO" id="GO:0047259">
    <property type="term" value="F:glucomannan 4-beta-mannosyltransferase activity"/>
    <property type="evidence" value="ECO:0007669"/>
    <property type="project" value="UniProtKB-EC"/>
</dbReference>
<evidence type="ECO:0000256" key="9">
    <source>
        <dbReference type="ARBA" id="ARBA00051800"/>
    </source>
</evidence>
<dbReference type="PANTHER" id="PTHR32044">
    <property type="entry name" value="GLUCOMANNAN 4-BETA-MANNOSYLTRANSFERASE 9"/>
    <property type="match status" value="1"/>
</dbReference>
<feature type="transmembrane region" description="Helical" evidence="14">
    <location>
        <begin position="355"/>
        <end position="378"/>
    </location>
</feature>
<feature type="transmembrane region" description="Helical" evidence="14">
    <location>
        <begin position="465"/>
        <end position="484"/>
    </location>
</feature>
<dbReference type="KEGG" id="mis:MICPUN_97997"/>
<evidence type="ECO:0000313" key="16">
    <source>
        <dbReference type="Proteomes" id="UP000002009"/>
    </source>
</evidence>
<evidence type="ECO:0000256" key="7">
    <source>
        <dbReference type="ARBA" id="ARBA00023136"/>
    </source>
</evidence>
<dbReference type="FunFam" id="3.90.550.10:FF:000057">
    <property type="entry name" value="Glycosyltransferase-like protein, family 2"/>
    <property type="match status" value="1"/>
</dbReference>
<keyword evidence="3 15" id="KW-0808">Transferase</keyword>
<evidence type="ECO:0000256" key="14">
    <source>
        <dbReference type="SAM" id="Phobius"/>
    </source>
</evidence>
<keyword evidence="5 14" id="KW-1133">Transmembrane helix</keyword>